<reference evidence="2" key="1">
    <citation type="journal article" date="2018" name="DNA Res.">
        <title>Multiple hybrid de novo genome assembly of finger millet, an orphan allotetraploid crop.</title>
        <authorList>
            <person name="Hatakeyama M."/>
            <person name="Aluri S."/>
            <person name="Balachadran M.T."/>
            <person name="Sivarajan S.R."/>
            <person name="Patrignani A."/>
            <person name="Gruter S."/>
            <person name="Poveda L."/>
            <person name="Shimizu-Inatsugi R."/>
            <person name="Baeten J."/>
            <person name="Francoijs K.J."/>
            <person name="Nataraja K.N."/>
            <person name="Reddy Y.A.N."/>
            <person name="Phadnis S."/>
            <person name="Ravikumar R.L."/>
            <person name="Schlapbach R."/>
            <person name="Sreeman S.M."/>
            <person name="Shimizu K.K."/>
        </authorList>
    </citation>
    <scope>NUCLEOTIDE SEQUENCE</scope>
</reference>
<organism evidence="2 3">
    <name type="scientific">Eleusine coracana subsp. coracana</name>
    <dbReference type="NCBI Taxonomy" id="191504"/>
    <lineage>
        <taxon>Eukaryota</taxon>
        <taxon>Viridiplantae</taxon>
        <taxon>Streptophyta</taxon>
        <taxon>Embryophyta</taxon>
        <taxon>Tracheophyta</taxon>
        <taxon>Spermatophyta</taxon>
        <taxon>Magnoliopsida</taxon>
        <taxon>Liliopsida</taxon>
        <taxon>Poales</taxon>
        <taxon>Poaceae</taxon>
        <taxon>PACMAD clade</taxon>
        <taxon>Chloridoideae</taxon>
        <taxon>Cynodonteae</taxon>
        <taxon>Eleusininae</taxon>
        <taxon>Eleusine</taxon>
    </lineage>
</organism>
<feature type="compositionally biased region" description="Low complexity" evidence="1">
    <location>
        <begin position="42"/>
        <end position="54"/>
    </location>
</feature>
<sequence length="311" mass="32895">MANDSLAHHLLLPFAAGCSDDDEYAGPATVAFPAFWPPFPPLSSDSDSDAPNSFVAPPRMDHRTRSRDTAASAFFGLGFHDVDDDEWAPPDEGGGGEVELPLCWDCLQLEDHVDDHHHQLWASGVSDADEWEQVAGREEDATAAVRGLEWEVLQATNTNSLGSLALDDADDDIDIDAGIETFFLDEADDVLFGQLAADHEPPPGKGGRPAAKAAVEGLPTVVVVDGDAQCAVCKEGVERARRLPCAHTSTTTGASCPGSPSATRARSAATSCPPMTPSTRGGRPGGPPAARWASVARRQVRLLRPDTLRNG</sequence>
<dbReference type="EMBL" id="BQKI01000075">
    <property type="protein sequence ID" value="GJN22135.1"/>
    <property type="molecule type" value="Genomic_DNA"/>
</dbReference>
<reference evidence="2" key="2">
    <citation type="submission" date="2021-12" db="EMBL/GenBank/DDBJ databases">
        <title>Resequencing data analysis of finger millet.</title>
        <authorList>
            <person name="Hatakeyama M."/>
            <person name="Aluri S."/>
            <person name="Balachadran M.T."/>
            <person name="Sivarajan S.R."/>
            <person name="Poveda L."/>
            <person name="Shimizu-Inatsugi R."/>
            <person name="Schlapbach R."/>
            <person name="Sreeman S.M."/>
            <person name="Shimizu K.K."/>
        </authorList>
    </citation>
    <scope>NUCLEOTIDE SEQUENCE</scope>
</reference>
<protein>
    <submittedName>
        <fullName evidence="2">Uncharacterized protein</fullName>
    </submittedName>
</protein>
<evidence type="ECO:0000313" key="3">
    <source>
        <dbReference type="Proteomes" id="UP001054889"/>
    </source>
</evidence>
<proteinExistence type="predicted"/>
<evidence type="ECO:0000313" key="2">
    <source>
        <dbReference type="EMBL" id="GJN22135.1"/>
    </source>
</evidence>
<keyword evidence="3" id="KW-1185">Reference proteome</keyword>
<feature type="compositionally biased region" description="Low complexity" evidence="1">
    <location>
        <begin position="259"/>
        <end position="271"/>
    </location>
</feature>
<feature type="region of interest" description="Disordered" evidence="1">
    <location>
        <begin position="41"/>
        <end position="62"/>
    </location>
</feature>
<gene>
    <name evidence="2" type="primary">gb09673</name>
    <name evidence="2" type="ORF">PR202_gb09673</name>
</gene>
<name>A0AAV5EIN0_ELECO</name>
<comment type="caution">
    <text evidence="2">The sequence shown here is derived from an EMBL/GenBank/DDBJ whole genome shotgun (WGS) entry which is preliminary data.</text>
</comment>
<accession>A0AAV5EIN0</accession>
<feature type="region of interest" description="Disordered" evidence="1">
    <location>
        <begin position="248"/>
        <end position="311"/>
    </location>
</feature>
<dbReference type="AlphaFoldDB" id="A0AAV5EIN0"/>
<dbReference type="Proteomes" id="UP001054889">
    <property type="component" value="Unassembled WGS sequence"/>
</dbReference>
<evidence type="ECO:0000256" key="1">
    <source>
        <dbReference type="SAM" id="MobiDB-lite"/>
    </source>
</evidence>